<protein>
    <submittedName>
        <fullName evidence="2">Acyl-CoA-associated DUF35 OB-fold domain-containing protein</fullName>
    </submittedName>
</protein>
<dbReference type="PANTHER" id="PTHR34075">
    <property type="entry name" value="BLR3430 PROTEIN"/>
    <property type="match status" value="1"/>
</dbReference>
<proteinExistence type="predicted"/>
<evidence type="ECO:0000313" key="3">
    <source>
        <dbReference type="Proteomes" id="UP000241808"/>
    </source>
</evidence>
<dbReference type="AlphaFoldDB" id="A0A2T4Z2B2"/>
<dbReference type="PANTHER" id="PTHR34075:SF5">
    <property type="entry name" value="BLR3430 PROTEIN"/>
    <property type="match status" value="1"/>
</dbReference>
<organism evidence="2 3">
    <name type="scientific">Phreatobacter oligotrophus</name>
    <dbReference type="NCBI Taxonomy" id="1122261"/>
    <lineage>
        <taxon>Bacteria</taxon>
        <taxon>Pseudomonadati</taxon>
        <taxon>Pseudomonadota</taxon>
        <taxon>Alphaproteobacteria</taxon>
        <taxon>Hyphomicrobiales</taxon>
        <taxon>Phreatobacteraceae</taxon>
        <taxon>Phreatobacter</taxon>
    </lineage>
</organism>
<dbReference type="OrthoDB" id="7871482at2"/>
<accession>A0A2T4Z2B2</accession>
<evidence type="ECO:0000313" key="2">
    <source>
        <dbReference type="EMBL" id="PTM54919.1"/>
    </source>
</evidence>
<comment type="caution">
    <text evidence="2">The sequence shown here is derived from an EMBL/GenBank/DDBJ whole genome shotgun (WGS) entry which is preliminary data.</text>
</comment>
<dbReference type="InterPro" id="IPR012340">
    <property type="entry name" value="NA-bd_OB-fold"/>
</dbReference>
<sequence length="104" mass="10736">MSGVMLQSCGSCGRVWQFRRGGCPQCGSTAVREVTASGGGTVWSVTQVMRAPLPELDLPGGYAIALVTLDEGPRVMCRAETGLVIGQRVTVGLGADGLPLARTS</sequence>
<dbReference type="InterPro" id="IPR052513">
    <property type="entry name" value="Thioester_dehydratase-like"/>
</dbReference>
<dbReference type="SUPFAM" id="SSF50249">
    <property type="entry name" value="Nucleic acid-binding proteins"/>
    <property type="match status" value="1"/>
</dbReference>
<dbReference type="Pfam" id="PF01796">
    <property type="entry name" value="OB_ChsH2_C"/>
    <property type="match status" value="1"/>
</dbReference>
<gene>
    <name evidence="2" type="ORF">C8P69_10569</name>
</gene>
<dbReference type="EMBL" id="PZZL01000005">
    <property type="protein sequence ID" value="PTM54919.1"/>
    <property type="molecule type" value="Genomic_DNA"/>
</dbReference>
<name>A0A2T4Z2B2_9HYPH</name>
<feature type="domain" description="ChsH2 C-terminal OB-fold" evidence="1">
    <location>
        <begin position="33"/>
        <end position="91"/>
    </location>
</feature>
<dbReference type="Proteomes" id="UP000241808">
    <property type="component" value="Unassembled WGS sequence"/>
</dbReference>
<evidence type="ECO:0000259" key="1">
    <source>
        <dbReference type="Pfam" id="PF01796"/>
    </source>
</evidence>
<dbReference type="InterPro" id="IPR002878">
    <property type="entry name" value="ChsH2_C"/>
</dbReference>
<dbReference type="RefSeq" id="WP_108177683.1">
    <property type="nucleotide sequence ID" value="NZ_PZZL01000005.1"/>
</dbReference>
<reference evidence="2 3" key="1">
    <citation type="submission" date="2018-04" db="EMBL/GenBank/DDBJ databases">
        <title>Genomic Encyclopedia of Archaeal and Bacterial Type Strains, Phase II (KMG-II): from individual species to whole genera.</title>
        <authorList>
            <person name="Goeker M."/>
        </authorList>
    </citation>
    <scope>NUCLEOTIDE SEQUENCE [LARGE SCALE GENOMIC DNA]</scope>
    <source>
        <strain evidence="2 3">DSM 25521</strain>
    </source>
</reference>
<keyword evidence="3" id="KW-1185">Reference proteome</keyword>